<sequence>MANIIFEKYPHLNRGHRRLSVKGVMGIDHVNPKSWVGDTTVGAVDLEREWASGRELATSILEKYFAASDVSMIVDFDKAFRVGSGADLLQPLGKVVGVSLTADDDRSEVENSAFLDAGNTEANTRPSVAVNYPGFDDFSTAKDPGTDIDSSTDSETAPTDSDTEVESPGDLAGPSSTAGSTPRDTDTTHTVVNSHCDSPTHSDEPEPKNPSILDCVEIVNVEKLSDGENPIEANVPRVALEDLGTRSKFSNDSPDLSGDGDSIMRTNDVAACLVRTRGGIALAVIVVLGFRVGSAKELQHSIGLDDLEDPKKSVKVTCQVLEMNQLRADNTYHWQWSGNYVNILPTNKTSVAQRHYIFEVPGTFILPLGPQVAWREVVTPTGVAGHELTWLVAETELSDALEDGWSLLNPEDPDELLGYVFLLPYIDWEDINLPYINNTGWFDCTHRVFTG</sequence>
<organism evidence="2 3">
    <name type="scientific">Marasmius tenuissimus</name>
    <dbReference type="NCBI Taxonomy" id="585030"/>
    <lineage>
        <taxon>Eukaryota</taxon>
        <taxon>Fungi</taxon>
        <taxon>Dikarya</taxon>
        <taxon>Basidiomycota</taxon>
        <taxon>Agaricomycotina</taxon>
        <taxon>Agaricomycetes</taxon>
        <taxon>Agaricomycetidae</taxon>
        <taxon>Agaricales</taxon>
        <taxon>Marasmiineae</taxon>
        <taxon>Marasmiaceae</taxon>
        <taxon>Marasmius</taxon>
    </lineage>
</organism>
<feature type="compositionally biased region" description="Basic and acidic residues" evidence="1">
    <location>
        <begin position="198"/>
        <end position="207"/>
    </location>
</feature>
<feature type="compositionally biased region" description="Polar residues" evidence="1">
    <location>
        <begin position="174"/>
        <end position="197"/>
    </location>
</feature>
<accession>A0ABR2ZQD1</accession>
<feature type="compositionally biased region" description="Polar residues" evidence="1">
    <location>
        <begin position="148"/>
        <end position="160"/>
    </location>
</feature>
<feature type="region of interest" description="Disordered" evidence="1">
    <location>
        <begin position="113"/>
        <end position="211"/>
    </location>
</feature>
<comment type="caution">
    <text evidence="2">The sequence shown here is derived from an EMBL/GenBank/DDBJ whole genome shotgun (WGS) entry which is preliminary data.</text>
</comment>
<evidence type="ECO:0000313" key="2">
    <source>
        <dbReference type="EMBL" id="KAL0063887.1"/>
    </source>
</evidence>
<proteinExistence type="predicted"/>
<protein>
    <submittedName>
        <fullName evidence="2">Uncharacterized protein</fullName>
    </submittedName>
</protein>
<evidence type="ECO:0000313" key="3">
    <source>
        <dbReference type="Proteomes" id="UP001437256"/>
    </source>
</evidence>
<dbReference type="Proteomes" id="UP001437256">
    <property type="component" value="Unassembled WGS sequence"/>
</dbReference>
<gene>
    <name evidence="2" type="ORF">AAF712_009168</name>
</gene>
<dbReference type="EMBL" id="JBBXMP010000071">
    <property type="protein sequence ID" value="KAL0063887.1"/>
    <property type="molecule type" value="Genomic_DNA"/>
</dbReference>
<name>A0ABR2ZQD1_9AGAR</name>
<keyword evidence="3" id="KW-1185">Reference proteome</keyword>
<evidence type="ECO:0000256" key="1">
    <source>
        <dbReference type="SAM" id="MobiDB-lite"/>
    </source>
</evidence>
<reference evidence="2 3" key="1">
    <citation type="submission" date="2024-05" db="EMBL/GenBank/DDBJ databases">
        <title>A draft genome resource for the thread blight pathogen Marasmius tenuissimus strain MS-2.</title>
        <authorList>
            <person name="Yulfo-Soto G.E."/>
            <person name="Baruah I.K."/>
            <person name="Amoako-Attah I."/>
            <person name="Bukari Y."/>
            <person name="Meinhardt L.W."/>
            <person name="Bailey B.A."/>
            <person name="Cohen S.P."/>
        </authorList>
    </citation>
    <scope>NUCLEOTIDE SEQUENCE [LARGE SCALE GENOMIC DNA]</scope>
    <source>
        <strain evidence="2 3">MS-2</strain>
    </source>
</reference>